<evidence type="ECO:0000256" key="1">
    <source>
        <dbReference type="SAM" id="MobiDB-lite"/>
    </source>
</evidence>
<name>A0A934R5U8_9BACT</name>
<protein>
    <submittedName>
        <fullName evidence="2">Uncharacterized protein</fullName>
    </submittedName>
</protein>
<dbReference type="AlphaFoldDB" id="A0A934R5U8"/>
<evidence type="ECO:0000313" key="3">
    <source>
        <dbReference type="Proteomes" id="UP000600139"/>
    </source>
</evidence>
<feature type="region of interest" description="Disordered" evidence="1">
    <location>
        <begin position="18"/>
        <end position="56"/>
    </location>
</feature>
<sequence>MSQDHLPPNIATQLADLEHRHKRHQHMLDGHHEAKHDRRDAHRKKKPRRMSTRTLC</sequence>
<proteinExistence type="predicted"/>
<dbReference type="EMBL" id="JAENIK010000012">
    <property type="protein sequence ID" value="MBK1817514.1"/>
    <property type="molecule type" value="Genomic_DNA"/>
</dbReference>
<feature type="compositionally biased region" description="Basic residues" evidence="1">
    <location>
        <begin position="41"/>
        <end position="56"/>
    </location>
</feature>
<organism evidence="2 3">
    <name type="scientific">Luteolibacter yonseiensis</name>
    <dbReference type="NCBI Taxonomy" id="1144680"/>
    <lineage>
        <taxon>Bacteria</taxon>
        <taxon>Pseudomonadati</taxon>
        <taxon>Verrucomicrobiota</taxon>
        <taxon>Verrucomicrobiia</taxon>
        <taxon>Verrucomicrobiales</taxon>
        <taxon>Verrucomicrobiaceae</taxon>
        <taxon>Luteolibacter</taxon>
    </lineage>
</organism>
<accession>A0A934R5U8</accession>
<feature type="compositionally biased region" description="Basic and acidic residues" evidence="1">
    <location>
        <begin position="26"/>
        <end position="40"/>
    </location>
</feature>
<evidence type="ECO:0000313" key="2">
    <source>
        <dbReference type="EMBL" id="MBK1817514.1"/>
    </source>
</evidence>
<reference evidence="2" key="1">
    <citation type="submission" date="2021-01" db="EMBL/GenBank/DDBJ databases">
        <title>Modified the classification status of verrucomicrobia.</title>
        <authorList>
            <person name="Feng X."/>
        </authorList>
    </citation>
    <scope>NUCLEOTIDE SEQUENCE</scope>
    <source>
        <strain evidence="2">JCM 18052</strain>
    </source>
</reference>
<keyword evidence="3" id="KW-1185">Reference proteome</keyword>
<dbReference type="Proteomes" id="UP000600139">
    <property type="component" value="Unassembled WGS sequence"/>
</dbReference>
<dbReference type="RefSeq" id="WP_200352454.1">
    <property type="nucleotide sequence ID" value="NZ_BAABHZ010000001.1"/>
</dbReference>
<gene>
    <name evidence="2" type="ORF">JIN84_17975</name>
</gene>
<comment type="caution">
    <text evidence="2">The sequence shown here is derived from an EMBL/GenBank/DDBJ whole genome shotgun (WGS) entry which is preliminary data.</text>
</comment>